<evidence type="ECO:0000313" key="3">
    <source>
        <dbReference type="Proteomes" id="UP000823485"/>
    </source>
</evidence>
<proteinExistence type="predicted"/>
<evidence type="ECO:0000313" key="2">
    <source>
        <dbReference type="EMBL" id="MBM7716191.1"/>
    </source>
</evidence>
<dbReference type="RefSeq" id="WP_321189702.1">
    <property type="nucleotide sequence ID" value="NZ_JAFBFH010000023.1"/>
</dbReference>
<organism evidence="2 3">
    <name type="scientific">Siminovitchia thermophila</name>
    <dbReference type="NCBI Taxonomy" id="1245522"/>
    <lineage>
        <taxon>Bacteria</taxon>
        <taxon>Bacillati</taxon>
        <taxon>Bacillota</taxon>
        <taxon>Bacilli</taxon>
        <taxon>Bacillales</taxon>
        <taxon>Bacillaceae</taxon>
        <taxon>Siminovitchia</taxon>
    </lineage>
</organism>
<keyword evidence="3" id="KW-1185">Reference proteome</keyword>
<dbReference type="EMBL" id="JAFBFH010000023">
    <property type="protein sequence ID" value="MBM7716191.1"/>
    <property type="molecule type" value="Genomic_DNA"/>
</dbReference>
<gene>
    <name evidence="2" type="ORF">JOC94_003202</name>
</gene>
<comment type="caution">
    <text evidence="2">The sequence shown here is derived from an EMBL/GenBank/DDBJ whole genome shotgun (WGS) entry which is preliminary data.</text>
</comment>
<dbReference type="Proteomes" id="UP000823485">
    <property type="component" value="Unassembled WGS sequence"/>
</dbReference>
<sequence length="77" mass="8549">MAAPLEGISTFTGLYHRLDKDKRFRYQCGLDISRPAPSISTLSRVFASLTKTGLAIKIPFSLSIISPFLEKKCHPPL</sequence>
<dbReference type="InterPro" id="IPR008490">
    <property type="entry name" value="Transposase_InsH_N"/>
</dbReference>
<protein>
    <recommendedName>
        <fullName evidence="1">Transposase InsH N-terminal domain-containing protein</fullName>
    </recommendedName>
</protein>
<name>A0ABS2RC75_9BACI</name>
<reference evidence="2 3" key="1">
    <citation type="submission" date="2021-01" db="EMBL/GenBank/DDBJ databases">
        <title>Genomic Encyclopedia of Type Strains, Phase IV (KMG-IV): sequencing the most valuable type-strain genomes for metagenomic binning, comparative biology and taxonomic classification.</title>
        <authorList>
            <person name="Goeker M."/>
        </authorList>
    </citation>
    <scope>NUCLEOTIDE SEQUENCE [LARGE SCALE GENOMIC DNA]</scope>
    <source>
        <strain evidence="2 3">DSM 105453</strain>
    </source>
</reference>
<feature type="domain" description="Transposase InsH N-terminal" evidence="1">
    <location>
        <begin position="3"/>
        <end position="46"/>
    </location>
</feature>
<accession>A0ABS2RC75</accession>
<evidence type="ECO:0000259" key="1">
    <source>
        <dbReference type="Pfam" id="PF05598"/>
    </source>
</evidence>
<dbReference type="Pfam" id="PF05598">
    <property type="entry name" value="DUF772"/>
    <property type="match status" value="1"/>
</dbReference>